<dbReference type="PRINTS" id="PR00368">
    <property type="entry name" value="FADPNR"/>
</dbReference>
<dbReference type="SUPFAM" id="SSF51905">
    <property type="entry name" value="FAD/NAD(P)-binding domain"/>
    <property type="match status" value="1"/>
</dbReference>
<evidence type="ECO:0000256" key="4">
    <source>
        <dbReference type="ARBA" id="ARBA00022827"/>
    </source>
</evidence>
<evidence type="ECO:0000256" key="7">
    <source>
        <dbReference type="ARBA" id="ARBA00023033"/>
    </source>
</evidence>
<evidence type="ECO:0000256" key="3">
    <source>
        <dbReference type="ARBA" id="ARBA00022630"/>
    </source>
</evidence>
<keyword evidence="5" id="KW-0521">NADP</keyword>
<comment type="cofactor">
    <cofactor evidence="1">
        <name>FAD</name>
        <dbReference type="ChEBI" id="CHEBI:57692"/>
    </cofactor>
</comment>
<evidence type="ECO:0000256" key="2">
    <source>
        <dbReference type="ARBA" id="ARBA00010139"/>
    </source>
</evidence>
<dbReference type="EMBL" id="BAAAZW010000002">
    <property type="protein sequence ID" value="GAA3950696.1"/>
    <property type="molecule type" value="Genomic_DNA"/>
</dbReference>
<dbReference type="PRINTS" id="PR00469">
    <property type="entry name" value="PNDRDTASEII"/>
</dbReference>
<keyword evidence="9" id="KW-1185">Reference proteome</keyword>
<evidence type="ECO:0000256" key="1">
    <source>
        <dbReference type="ARBA" id="ARBA00001974"/>
    </source>
</evidence>
<evidence type="ECO:0000313" key="8">
    <source>
        <dbReference type="EMBL" id="GAA3950696.1"/>
    </source>
</evidence>
<evidence type="ECO:0000256" key="5">
    <source>
        <dbReference type="ARBA" id="ARBA00022857"/>
    </source>
</evidence>
<dbReference type="PANTHER" id="PTHR43098:SF3">
    <property type="entry name" value="L-ORNITHINE N(5)-MONOOXYGENASE-RELATED"/>
    <property type="match status" value="1"/>
</dbReference>
<dbReference type="Proteomes" id="UP001418444">
    <property type="component" value="Unassembled WGS sequence"/>
</dbReference>
<organism evidence="8 9">
    <name type="scientific">Gordonia caeni</name>
    <dbReference type="NCBI Taxonomy" id="1007097"/>
    <lineage>
        <taxon>Bacteria</taxon>
        <taxon>Bacillati</taxon>
        <taxon>Actinomycetota</taxon>
        <taxon>Actinomycetes</taxon>
        <taxon>Mycobacteriales</taxon>
        <taxon>Gordoniaceae</taxon>
        <taxon>Gordonia</taxon>
    </lineage>
</organism>
<comment type="similarity">
    <text evidence="2">Belongs to the FAD-binding monooxygenase family.</text>
</comment>
<evidence type="ECO:0000313" key="9">
    <source>
        <dbReference type="Proteomes" id="UP001418444"/>
    </source>
</evidence>
<dbReference type="Pfam" id="PF13738">
    <property type="entry name" value="Pyr_redox_3"/>
    <property type="match status" value="1"/>
</dbReference>
<proteinExistence type="inferred from homology"/>
<accession>A0ABP7NN40</accession>
<reference evidence="9" key="1">
    <citation type="journal article" date="2019" name="Int. J. Syst. Evol. Microbiol.">
        <title>The Global Catalogue of Microorganisms (GCM) 10K type strain sequencing project: providing services to taxonomists for standard genome sequencing and annotation.</title>
        <authorList>
            <consortium name="The Broad Institute Genomics Platform"/>
            <consortium name="The Broad Institute Genome Sequencing Center for Infectious Disease"/>
            <person name="Wu L."/>
            <person name="Ma J."/>
        </authorList>
    </citation>
    <scope>NUCLEOTIDE SEQUENCE [LARGE SCALE GENOMIC DNA]</scope>
    <source>
        <strain evidence="9">JCM 16923</strain>
    </source>
</reference>
<keyword evidence="7" id="KW-0503">Monooxygenase</keyword>
<protein>
    <submittedName>
        <fullName evidence="8">NAD(P)/FAD-dependent oxidoreductase</fullName>
    </submittedName>
</protein>
<sequence>MPTTSSQTAATADVVRTPDHEVLIIGGGLSGIGAAIMLDRAGFDDYLVIEEGDGFGGAWHWNTYPGVGVDIPSFAYQFSFEQVAGWSRIYAPGDELKAYAEHCVDKYDVRRRSRLATAVVGAEYDERSDLWEIRLSDGGTVTGRYVVSATGVLTKPKKPDIDGVDDFAGTVMHTARWDDDVDLRGKKVAIIGTGASAVQIIPTIAPEVGRLTVFQRTPIWCLPKPDAGLPELVRTGLRMVPGSKAAARLASQSYVEVTFPLAAHFHGYLPTAKAGEKLGHLHLKRSVRDPEVRKKLTPEYSLGCKRPSFSNTYLRTFNRDNVTLETQSIDRITPGGVRTVDGTDHEADVLILATGFKVFEKGNMPPYPVTGTAGTGLEEFWTENRFQAYHGVSVPSFPNMFLILGPYGYNGSSYFNLIETQTHHVIRLLKEAHKRRSTRVEVTEEANAAYFAAVLRRRGKQVFFRGDCAGANSYYFDDNGDVPLRPSPTLETMWDAKHFPLRDYVFSAAAAGR</sequence>
<name>A0ABP7NN40_9ACTN</name>
<dbReference type="InterPro" id="IPR050775">
    <property type="entry name" value="FAD-binding_Monooxygenases"/>
</dbReference>
<dbReference type="Gene3D" id="3.50.50.60">
    <property type="entry name" value="FAD/NAD(P)-binding domain"/>
    <property type="match status" value="2"/>
</dbReference>
<comment type="caution">
    <text evidence="8">The sequence shown here is derived from an EMBL/GenBank/DDBJ whole genome shotgun (WGS) entry which is preliminary data.</text>
</comment>
<keyword evidence="4" id="KW-0274">FAD</keyword>
<keyword evidence="6" id="KW-0560">Oxidoreductase</keyword>
<keyword evidence="3" id="KW-0285">Flavoprotein</keyword>
<dbReference type="RefSeq" id="WP_344780389.1">
    <property type="nucleotide sequence ID" value="NZ_BAAAZW010000002.1"/>
</dbReference>
<dbReference type="InterPro" id="IPR036188">
    <property type="entry name" value="FAD/NAD-bd_sf"/>
</dbReference>
<gene>
    <name evidence="8" type="ORF">GCM10022231_05480</name>
</gene>
<evidence type="ECO:0000256" key="6">
    <source>
        <dbReference type="ARBA" id="ARBA00023002"/>
    </source>
</evidence>
<dbReference type="PANTHER" id="PTHR43098">
    <property type="entry name" value="L-ORNITHINE N(5)-MONOOXYGENASE-RELATED"/>
    <property type="match status" value="1"/>
</dbReference>